<dbReference type="GO" id="GO:0005524">
    <property type="term" value="F:ATP binding"/>
    <property type="evidence" value="ECO:0007669"/>
    <property type="project" value="UniProtKB-UniRule"/>
</dbReference>
<evidence type="ECO:0000256" key="4">
    <source>
        <dbReference type="ARBA" id="ARBA00022840"/>
    </source>
</evidence>
<name>A0A6N7VG04_9FIRM</name>
<dbReference type="Gene3D" id="3.10.580.10">
    <property type="entry name" value="CBS-domain"/>
    <property type="match status" value="1"/>
</dbReference>
<dbReference type="SUPFAM" id="SSF52540">
    <property type="entry name" value="P-loop containing nucleoside triphosphate hydrolases"/>
    <property type="match status" value="1"/>
</dbReference>
<evidence type="ECO:0000259" key="7">
    <source>
        <dbReference type="PROSITE" id="PS50893"/>
    </source>
</evidence>
<dbReference type="InterPro" id="IPR003593">
    <property type="entry name" value="AAA+_ATPase"/>
</dbReference>
<dbReference type="InterPro" id="IPR017871">
    <property type="entry name" value="ABC_transporter-like_CS"/>
</dbReference>
<dbReference type="GO" id="GO:0015418">
    <property type="term" value="F:ABC-type quaternary ammonium compound transporting activity"/>
    <property type="evidence" value="ECO:0007669"/>
    <property type="project" value="UniProtKB-EC"/>
</dbReference>
<organism evidence="8 9">
    <name type="scientific">Anaerococcus porci</name>
    <dbReference type="NCBI Taxonomy" id="2652269"/>
    <lineage>
        <taxon>Bacteria</taxon>
        <taxon>Bacillati</taxon>
        <taxon>Bacillota</taxon>
        <taxon>Tissierellia</taxon>
        <taxon>Tissierellales</taxon>
        <taxon>Peptoniphilaceae</taxon>
        <taxon>Anaerococcus</taxon>
    </lineage>
</organism>
<comment type="similarity">
    <text evidence="1 6">Belongs to the ABC transporter superfamily.</text>
</comment>
<protein>
    <recommendedName>
        <fullName evidence="6">Quaternary amine transport ATP-binding protein</fullName>
        <ecNumber evidence="6">7.6.2.9</ecNumber>
    </recommendedName>
</protein>
<feature type="domain" description="ABC transporter" evidence="7">
    <location>
        <begin position="34"/>
        <end position="270"/>
    </location>
</feature>
<reference evidence="8 9" key="1">
    <citation type="submission" date="2019-08" db="EMBL/GenBank/DDBJ databases">
        <title>In-depth cultivation of the pig gut microbiome towards novel bacterial diversity and tailored functional studies.</title>
        <authorList>
            <person name="Wylensek D."/>
            <person name="Hitch T.C.A."/>
            <person name="Clavel T."/>
        </authorList>
    </citation>
    <scope>NUCLEOTIDE SEQUENCE [LARGE SCALE GENOMIC DNA]</scope>
    <source>
        <strain evidence="8 9">WCA-380-WT-2B</strain>
    </source>
</reference>
<evidence type="ECO:0000313" key="8">
    <source>
        <dbReference type="EMBL" id="MSS78375.1"/>
    </source>
</evidence>
<dbReference type="GO" id="GO:0031460">
    <property type="term" value="P:glycine betaine transport"/>
    <property type="evidence" value="ECO:0007669"/>
    <property type="project" value="InterPro"/>
</dbReference>
<evidence type="ECO:0000313" key="9">
    <source>
        <dbReference type="Proteomes" id="UP000441925"/>
    </source>
</evidence>
<dbReference type="FunFam" id="3.40.50.300:FF:000201">
    <property type="entry name" value="Glycine betaine/L-proline ABC transporter ATP-binding protein"/>
    <property type="match status" value="1"/>
</dbReference>
<comment type="subunit">
    <text evidence="6">The complex is probably composed of two ATP-binding proteins, two transmembrane proteins and a solute-binding protein.</text>
</comment>
<dbReference type="GO" id="GO:0006865">
    <property type="term" value="P:amino acid transport"/>
    <property type="evidence" value="ECO:0007669"/>
    <property type="project" value="UniProtKB-UniRule"/>
</dbReference>
<gene>
    <name evidence="8" type="ORF">FYJ26_08185</name>
</gene>
<dbReference type="PANTHER" id="PTHR43869:SF1">
    <property type="entry name" value="GLYCINE BETAINE_PROLINE BETAINE TRANSPORT SYSTEM ATP-BINDING PROTEIN PROV"/>
    <property type="match status" value="1"/>
</dbReference>
<dbReference type="AlphaFoldDB" id="A0A6N7VG04"/>
<dbReference type="Pfam" id="PF00005">
    <property type="entry name" value="ABC_tran"/>
    <property type="match status" value="1"/>
</dbReference>
<dbReference type="Gene3D" id="3.40.50.300">
    <property type="entry name" value="P-loop containing nucleotide triphosphate hydrolases"/>
    <property type="match status" value="1"/>
</dbReference>
<dbReference type="Proteomes" id="UP000441925">
    <property type="component" value="Unassembled WGS sequence"/>
</dbReference>
<dbReference type="EMBL" id="VULQ01000010">
    <property type="protein sequence ID" value="MSS78375.1"/>
    <property type="molecule type" value="Genomic_DNA"/>
</dbReference>
<dbReference type="PROSITE" id="PS00211">
    <property type="entry name" value="ABC_TRANSPORTER_1"/>
    <property type="match status" value="1"/>
</dbReference>
<dbReference type="InterPro" id="IPR003439">
    <property type="entry name" value="ABC_transporter-like_ATP-bd"/>
</dbReference>
<dbReference type="SMART" id="SM00382">
    <property type="entry name" value="AAA"/>
    <property type="match status" value="1"/>
</dbReference>
<keyword evidence="4 6" id="KW-0067">ATP-binding</keyword>
<keyword evidence="5" id="KW-0129">CBS domain</keyword>
<sequence>MLGGNLSEKIRVRELTKIFGQNPKKAIPLLKDGLSKKEMLDKTGLTVGVNRCSFDVEDGELFVIMGLSGSGKSTLIRLINRMIEPTYGDIFIDNENISELDEVGLRKARREKMSMVFQNFALFPHYTILENAAYGLSIKNGKNKNVNKKAKEALKLVGLEGYENQYPDQLSGGMQQRVGLARALATDTDILIMDEAFSALDPLIRKEMQDELVYLQSEMKKTVLFITHDLNEALKIGDKIAVMKDGSILQIDSPEQLLSNPKNDFIREFVQDVDRTKVLTASNIMIRPDTININRHGPKAALSKMLRSGNSSIFVVNNKRELLGYVLAEDASNAYANGQKSLDCIIKKDMMTIDMDYPLEDIVADIQDAKIPISVIDGKVLKGIIIKGTVLAALSKDEVGNDE</sequence>
<comment type="catalytic activity">
    <reaction evidence="6">
        <text>a quaternary ammonium(out) + ATP + H2O = a quaternary ammonium(in) + ADP + phosphate + H(+)</text>
        <dbReference type="Rhea" id="RHEA:11036"/>
        <dbReference type="ChEBI" id="CHEBI:15377"/>
        <dbReference type="ChEBI" id="CHEBI:15378"/>
        <dbReference type="ChEBI" id="CHEBI:30616"/>
        <dbReference type="ChEBI" id="CHEBI:35267"/>
        <dbReference type="ChEBI" id="CHEBI:43474"/>
        <dbReference type="ChEBI" id="CHEBI:456216"/>
    </reaction>
</comment>
<keyword evidence="9" id="KW-1185">Reference proteome</keyword>
<proteinExistence type="inferred from homology"/>
<keyword evidence="6" id="KW-1003">Cell membrane</keyword>
<keyword evidence="3 6" id="KW-0547">Nucleotide-binding</keyword>
<comment type="subcellular location">
    <subcellularLocation>
        <location evidence="6">Cell inner membrane</location>
        <topology evidence="6">Peripheral membrane protein</topology>
    </subcellularLocation>
</comment>
<keyword evidence="2 6" id="KW-0813">Transport</keyword>
<dbReference type="InterPro" id="IPR046342">
    <property type="entry name" value="CBS_dom_sf"/>
</dbReference>
<keyword evidence="6" id="KW-0997">Cell inner membrane</keyword>
<dbReference type="EC" id="7.6.2.9" evidence="6"/>
<dbReference type="NCBIfam" id="TIGR01186">
    <property type="entry name" value="proV"/>
    <property type="match status" value="1"/>
</dbReference>
<dbReference type="SUPFAM" id="SSF54631">
    <property type="entry name" value="CBS-domain pair"/>
    <property type="match status" value="1"/>
</dbReference>
<evidence type="ECO:0000256" key="1">
    <source>
        <dbReference type="ARBA" id="ARBA00005417"/>
    </source>
</evidence>
<comment type="caution">
    <text evidence="8">The sequence shown here is derived from an EMBL/GenBank/DDBJ whole genome shotgun (WGS) entry which is preliminary data.</text>
</comment>
<dbReference type="InterPro" id="IPR027417">
    <property type="entry name" value="P-loop_NTPase"/>
</dbReference>
<evidence type="ECO:0000256" key="5">
    <source>
        <dbReference type="ARBA" id="ARBA00023122"/>
    </source>
</evidence>
<dbReference type="CDD" id="cd03294">
    <property type="entry name" value="ABC_Pro_Gly_Betaine"/>
    <property type="match status" value="1"/>
</dbReference>
<dbReference type="InterPro" id="IPR051921">
    <property type="entry name" value="ABC_osmolyte_uptake_ATP-bind"/>
</dbReference>
<dbReference type="InterPro" id="IPR005892">
    <property type="entry name" value="Gly-betaine_transp_ATP-bd"/>
</dbReference>
<dbReference type="GO" id="GO:0005886">
    <property type="term" value="C:plasma membrane"/>
    <property type="evidence" value="ECO:0007669"/>
    <property type="project" value="UniProtKB-SubCell"/>
</dbReference>
<evidence type="ECO:0000256" key="2">
    <source>
        <dbReference type="ARBA" id="ARBA00022448"/>
    </source>
</evidence>
<evidence type="ECO:0000256" key="6">
    <source>
        <dbReference type="RuleBase" id="RU369116"/>
    </source>
</evidence>
<dbReference type="GO" id="GO:0016887">
    <property type="term" value="F:ATP hydrolysis activity"/>
    <property type="evidence" value="ECO:0007669"/>
    <property type="project" value="UniProtKB-UniRule"/>
</dbReference>
<keyword evidence="6" id="KW-0472">Membrane</keyword>
<dbReference type="GO" id="GO:0006970">
    <property type="term" value="P:response to osmotic stress"/>
    <property type="evidence" value="ECO:0007669"/>
    <property type="project" value="UniProtKB-ARBA"/>
</dbReference>
<accession>A0A6N7VG04</accession>
<dbReference type="PANTHER" id="PTHR43869">
    <property type="entry name" value="GLYCINE BETAINE/PROLINE BETAINE TRANSPORT SYSTEM ATP-BINDING PROTEIN PROV"/>
    <property type="match status" value="1"/>
</dbReference>
<dbReference type="PROSITE" id="PS50893">
    <property type="entry name" value="ABC_TRANSPORTER_2"/>
    <property type="match status" value="1"/>
</dbReference>
<evidence type="ECO:0000256" key="3">
    <source>
        <dbReference type="ARBA" id="ARBA00022741"/>
    </source>
</evidence>